<evidence type="ECO:0000256" key="1">
    <source>
        <dbReference type="ARBA" id="ARBA00022649"/>
    </source>
</evidence>
<dbReference type="Pfam" id="PF05016">
    <property type="entry name" value="ParE_toxin"/>
    <property type="match status" value="1"/>
</dbReference>
<dbReference type="Gene3D" id="3.30.2310.20">
    <property type="entry name" value="RelE-like"/>
    <property type="match status" value="1"/>
</dbReference>
<dbReference type="InterPro" id="IPR007712">
    <property type="entry name" value="RelE/ParE_toxin"/>
</dbReference>
<evidence type="ECO:0008006" key="4">
    <source>
        <dbReference type="Google" id="ProtNLM"/>
    </source>
</evidence>
<reference evidence="2 3" key="1">
    <citation type="submission" date="2016-10" db="EMBL/GenBank/DDBJ databases">
        <title>Flavobacterium gilvum sp. nov., isolated from stream water.</title>
        <authorList>
            <person name="Shin S.-K."/>
            <person name="Cho Y.-J."/>
            <person name="Yi H."/>
        </authorList>
    </citation>
    <scope>NUCLEOTIDE SEQUENCE [LARGE SCALE GENOMIC DNA]</scope>
    <source>
        <strain evidence="2 3">EM1308</strain>
    </source>
</reference>
<evidence type="ECO:0000313" key="3">
    <source>
        <dbReference type="Proteomes" id="UP000175968"/>
    </source>
</evidence>
<accession>A0AAC9I9F2</accession>
<keyword evidence="1" id="KW-1277">Toxin-antitoxin system</keyword>
<name>A0AAC9I9F2_9FLAO</name>
<dbReference type="InterPro" id="IPR035093">
    <property type="entry name" value="RelE/ParE_toxin_dom_sf"/>
</dbReference>
<dbReference type="AlphaFoldDB" id="A0AAC9I9F2"/>
<keyword evidence="3" id="KW-1185">Reference proteome</keyword>
<dbReference type="RefSeq" id="WP_035640051.1">
    <property type="nucleotide sequence ID" value="NZ_CP017479.1"/>
</dbReference>
<protein>
    <recommendedName>
        <fullName evidence="4">Plasmid stabilization protein</fullName>
    </recommendedName>
</protein>
<organism evidence="2 3">
    <name type="scientific">Flavobacterium gilvum</name>
    <dbReference type="NCBI Taxonomy" id="1492737"/>
    <lineage>
        <taxon>Bacteria</taxon>
        <taxon>Pseudomonadati</taxon>
        <taxon>Bacteroidota</taxon>
        <taxon>Flavobacteriia</taxon>
        <taxon>Flavobacteriales</taxon>
        <taxon>Flavobacteriaceae</taxon>
        <taxon>Flavobacterium</taxon>
    </lineage>
</organism>
<dbReference type="Proteomes" id="UP000175968">
    <property type="component" value="Chromosome"/>
</dbReference>
<dbReference type="KEGG" id="fgl:EM308_16730"/>
<proteinExistence type="predicted"/>
<sequence length="101" mass="12124">MAYLVYWSVLSKESFNDEIDFIFLKWNLGEVSKFIELVKLVIEKLIEHPEIGIYGKEKKIYSLVISKQTRLFYRINESQNQIELVLFWNNKRNPVDLIKLL</sequence>
<evidence type="ECO:0000313" key="2">
    <source>
        <dbReference type="EMBL" id="AOW10997.1"/>
    </source>
</evidence>
<dbReference type="EMBL" id="CP017479">
    <property type="protein sequence ID" value="AOW10997.1"/>
    <property type="molecule type" value="Genomic_DNA"/>
</dbReference>
<gene>
    <name evidence="2" type="ORF">EM308_16730</name>
</gene>